<dbReference type="RefSeq" id="WP_189242957.1">
    <property type="nucleotide sequence ID" value="NZ_BMQP01000026.1"/>
</dbReference>
<sequence length="408" mass="43810">MSAAAVERAMPARARGTDAEVLAVATAPLEQAPAWDHLLGDSGPALYATRAWHLANAPLMGAARTGAVLAHRTRAAAGQLAAVVPVYHYPTGPARALLDPRRLLADAGLPASAWGPITLLGSTAGYETAPICRPGHEADWLRAAAHAAAHAEGTVATVHLDEDVAGRLQTLMPEAPLVLTGARTRLLLAGTSAEDYYAHLPSRKRRLARIEESGLAAAGRRITLTGLSAPMIPTWARLQQLTEAHHGSHAPLAELTEELERYRADLAAAARVFTCWHDNAAIGYHLALRHRSTLAVRAVGLDYARCTSGEYFNLMIRAPLRHAYAHGIDEIDLGLGGTEQKLRRGGRPVWLWSLLLRPPSGWSPAHTRSHNQRHAQLLLAQMGSHLLPYEHARLSALAATGQFPSTDQ</sequence>
<dbReference type="Proteomes" id="UP000655044">
    <property type="component" value="Unassembled WGS sequence"/>
</dbReference>
<dbReference type="InterPro" id="IPR016181">
    <property type="entry name" value="Acyl_CoA_acyltransferase"/>
</dbReference>
<dbReference type="Gene3D" id="3.40.630.30">
    <property type="match status" value="1"/>
</dbReference>
<dbReference type="Pfam" id="PF13480">
    <property type="entry name" value="Acetyltransf_6"/>
    <property type="match status" value="1"/>
</dbReference>
<gene>
    <name evidence="2" type="ORF">Pro02_47850</name>
</gene>
<organism evidence="2 3">
    <name type="scientific">Planobispora rosea</name>
    <dbReference type="NCBI Taxonomy" id="35762"/>
    <lineage>
        <taxon>Bacteria</taxon>
        <taxon>Bacillati</taxon>
        <taxon>Actinomycetota</taxon>
        <taxon>Actinomycetes</taxon>
        <taxon>Streptosporangiales</taxon>
        <taxon>Streptosporangiaceae</taxon>
        <taxon>Planobispora</taxon>
    </lineage>
</organism>
<accession>A0A8J3S2B1</accession>
<dbReference type="SUPFAM" id="SSF55729">
    <property type="entry name" value="Acyl-CoA N-acyltransferases (Nat)"/>
    <property type="match status" value="1"/>
</dbReference>
<comment type="caution">
    <text evidence="2">The sequence shown here is derived from an EMBL/GenBank/DDBJ whole genome shotgun (WGS) entry which is preliminary data.</text>
</comment>
<proteinExistence type="predicted"/>
<feature type="domain" description="BioF2-like acetyltransferase" evidence="1">
    <location>
        <begin position="204"/>
        <end position="339"/>
    </location>
</feature>
<keyword evidence="3" id="KW-1185">Reference proteome</keyword>
<dbReference type="EMBL" id="BOOI01000046">
    <property type="protein sequence ID" value="GIH86377.1"/>
    <property type="molecule type" value="Genomic_DNA"/>
</dbReference>
<dbReference type="InterPro" id="IPR038740">
    <property type="entry name" value="BioF2-like_GNAT_dom"/>
</dbReference>
<protein>
    <recommendedName>
        <fullName evidence="1">BioF2-like acetyltransferase domain-containing protein</fullName>
    </recommendedName>
</protein>
<name>A0A8J3S2B1_PLARO</name>
<evidence type="ECO:0000313" key="2">
    <source>
        <dbReference type="EMBL" id="GIH86377.1"/>
    </source>
</evidence>
<dbReference type="AlphaFoldDB" id="A0A8J3S2B1"/>
<evidence type="ECO:0000313" key="3">
    <source>
        <dbReference type="Proteomes" id="UP000655044"/>
    </source>
</evidence>
<reference evidence="2" key="1">
    <citation type="submission" date="2021-01" db="EMBL/GenBank/DDBJ databases">
        <title>Whole genome shotgun sequence of Planobispora rosea NBRC 15558.</title>
        <authorList>
            <person name="Komaki H."/>
            <person name="Tamura T."/>
        </authorList>
    </citation>
    <scope>NUCLEOTIDE SEQUENCE</scope>
    <source>
        <strain evidence="2">NBRC 15558</strain>
    </source>
</reference>
<evidence type="ECO:0000259" key="1">
    <source>
        <dbReference type="Pfam" id="PF13480"/>
    </source>
</evidence>